<evidence type="ECO:0000313" key="6">
    <source>
        <dbReference type="EMBL" id="KAA0594957.1"/>
    </source>
</evidence>
<evidence type="ECO:0000256" key="1">
    <source>
        <dbReference type="ARBA" id="ARBA00010062"/>
    </source>
</evidence>
<dbReference type="InterPro" id="IPR028081">
    <property type="entry name" value="Leu-bd"/>
</dbReference>
<evidence type="ECO:0000313" key="7">
    <source>
        <dbReference type="Proteomes" id="UP000324927"/>
    </source>
</evidence>
<dbReference type="Pfam" id="PF13458">
    <property type="entry name" value="Peripla_BP_6"/>
    <property type="match status" value="1"/>
</dbReference>
<dbReference type="Gene3D" id="3.40.50.2300">
    <property type="match status" value="2"/>
</dbReference>
<name>A0A5A9GKU8_AZOLI</name>
<sequence length="398" mass="41419">MRTTTDGQHRTEGAVFAKKLAVSLLFGALAAGAAAPADAQVKVGVVTSSTGPIALVGIPQKNSVPLLPTNIGGQTVQYITLDDGSDPTATVAAFKKLITEEKVDAIIGPSGSPNAMGVIQFAAEAGVPMLAPVGTAAVVLPMTEQKKWVFKTTQNDDLIAEALLAHMEKAGIKSVGFIGTADPYGDNWLKVFGEGAAKRGIKLLASERFQRQDTSLTAQGLKILSSSPDAVLIAAPGSSSVLPQTTLYDQGYRGKIYQTHGAALPDFLKLGGKKVEGTILAASLMLVLDQVPDSHPSKKIASDYVAAYEKQNGSKPATFGANVYDAGLLLERAIPVALKGGEPGSAAFRGALRAALEQVKELPATQGVYNLTAADHSGFDERGRELITVSGGKWTLVK</sequence>
<dbReference type="SUPFAM" id="SSF53822">
    <property type="entry name" value="Periplasmic binding protein-like I"/>
    <property type="match status" value="1"/>
</dbReference>
<feature type="domain" description="Leucine-binding protein" evidence="5">
    <location>
        <begin position="40"/>
        <end position="377"/>
    </location>
</feature>
<proteinExistence type="inferred from homology"/>
<protein>
    <submittedName>
        <fullName evidence="6">ABC transporter substrate-binding protein</fullName>
    </submittedName>
</protein>
<reference evidence="6 7" key="1">
    <citation type="submission" date="2019-08" db="EMBL/GenBank/DDBJ databases">
        <authorList>
            <person name="Grouzdev D."/>
            <person name="Tikhonova E."/>
            <person name="Kravchenko I."/>
        </authorList>
    </citation>
    <scope>NUCLEOTIDE SEQUENCE [LARGE SCALE GENOMIC DNA]</scope>
    <source>
        <strain evidence="6 7">59b</strain>
    </source>
</reference>
<keyword evidence="3" id="KW-0029">Amino-acid transport</keyword>
<evidence type="ECO:0000256" key="3">
    <source>
        <dbReference type="ARBA" id="ARBA00022970"/>
    </source>
</evidence>
<dbReference type="Proteomes" id="UP000324927">
    <property type="component" value="Unassembled WGS sequence"/>
</dbReference>
<dbReference type="OrthoDB" id="9791590at2"/>
<dbReference type="InterPro" id="IPR028082">
    <property type="entry name" value="Peripla_BP_I"/>
</dbReference>
<dbReference type="EMBL" id="VTTN01000007">
    <property type="protein sequence ID" value="KAA0594957.1"/>
    <property type="molecule type" value="Genomic_DNA"/>
</dbReference>
<comment type="caution">
    <text evidence="6">The sequence shown here is derived from an EMBL/GenBank/DDBJ whole genome shotgun (WGS) entry which is preliminary data.</text>
</comment>
<comment type="similarity">
    <text evidence="1">Belongs to the leucine-binding protein family.</text>
</comment>
<feature type="signal peptide" evidence="4">
    <location>
        <begin position="1"/>
        <end position="39"/>
    </location>
</feature>
<dbReference type="CDD" id="cd06333">
    <property type="entry name" value="PBP1_ABC_RPA1789-like"/>
    <property type="match status" value="1"/>
</dbReference>
<evidence type="ECO:0000256" key="4">
    <source>
        <dbReference type="SAM" id="SignalP"/>
    </source>
</evidence>
<evidence type="ECO:0000256" key="2">
    <source>
        <dbReference type="ARBA" id="ARBA00022729"/>
    </source>
</evidence>
<feature type="chain" id="PRO_5022895084" evidence="4">
    <location>
        <begin position="40"/>
        <end position="398"/>
    </location>
</feature>
<dbReference type="InterPro" id="IPR051010">
    <property type="entry name" value="BCAA_transport"/>
</dbReference>
<keyword evidence="7" id="KW-1185">Reference proteome</keyword>
<organism evidence="6 7">
    <name type="scientific">Azospirillum lipoferum</name>
    <dbReference type="NCBI Taxonomy" id="193"/>
    <lineage>
        <taxon>Bacteria</taxon>
        <taxon>Pseudomonadati</taxon>
        <taxon>Pseudomonadota</taxon>
        <taxon>Alphaproteobacteria</taxon>
        <taxon>Rhodospirillales</taxon>
        <taxon>Azospirillaceae</taxon>
        <taxon>Azospirillum</taxon>
    </lineage>
</organism>
<keyword evidence="2 4" id="KW-0732">Signal</keyword>
<dbReference type="PANTHER" id="PTHR30483">
    <property type="entry name" value="LEUCINE-SPECIFIC-BINDING PROTEIN"/>
    <property type="match status" value="1"/>
</dbReference>
<dbReference type="AlphaFoldDB" id="A0A5A9GKU8"/>
<accession>A0A5A9GKU8</accession>
<dbReference type="GO" id="GO:0006865">
    <property type="term" value="P:amino acid transport"/>
    <property type="evidence" value="ECO:0007669"/>
    <property type="project" value="UniProtKB-KW"/>
</dbReference>
<evidence type="ECO:0000259" key="5">
    <source>
        <dbReference type="Pfam" id="PF13458"/>
    </source>
</evidence>
<keyword evidence="3" id="KW-0813">Transport</keyword>
<dbReference type="PANTHER" id="PTHR30483:SF38">
    <property type="entry name" value="BLR7848 PROTEIN"/>
    <property type="match status" value="1"/>
</dbReference>
<gene>
    <name evidence="6" type="ORF">FZ942_19350</name>
</gene>